<dbReference type="EMBL" id="JAHRIQ010088600">
    <property type="protein sequence ID" value="MEQ2250124.1"/>
    <property type="molecule type" value="Genomic_DNA"/>
</dbReference>
<keyword evidence="2" id="KW-1185">Reference proteome</keyword>
<protein>
    <submittedName>
        <fullName evidence="1">Uncharacterized protein</fullName>
    </submittedName>
</protein>
<evidence type="ECO:0000313" key="1">
    <source>
        <dbReference type="EMBL" id="MEQ2250124.1"/>
    </source>
</evidence>
<organism evidence="1 2">
    <name type="scientific">Ilyodon furcidens</name>
    <name type="common">goldbreast splitfin</name>
    <dbReference type="NCBI Taxonomy" id="33524"/>
    <lineage>
        <taxon>Eukaryota</taxon>
        <taxon>Metazoa</taxon>
        <taxon>Chordata</taxon>
        <taxon>Craniata</taxon>
        <taxon>Vertebrata</taxon>
        <taxon>Euteleostomi</taxon>
        <taxon>Actinopterygii</taxon>
        <taxon>Neopterygii</taxon>
        <taxon>Teleostei</taxon>
        <taxon>Neoteleostei</taxon>
        <taxon>Acanthomorphata</taxon>
        <taxon>Ovalentaria</taxon>
        <taxon>Atherinomorphae</taxon>
        <taxon>Cyprinodontiformes</taxon>
        <taxon>Goodeidae</taxon>
        <taxon>Ilyodon</taxon>
    </lineage>
</organism>
<dbReference type="Proteomes" id="UP001482620">
    <property type="component" value="Unassembled WGS sequence"/>
</dbReference>
<sequence>MSVFWTPCLLSALHSLRNIYSDHRCSVLHKLNVKLIKPASEKDQNTESRAEGSSFKQIYFISYKQTAALLNKGMLVKNKLDYDDGLRSVVFLFFHSKGFYSETY</sequence>
<gene>
    <name evidence="1" type="ORF">ILYODFUR_036555</name>
</gene>
<accession>A0ABV0UZF0</accession>
<comment type="caution">
    <text evidence="1">The sequence shown here is derived from an EMBL/GenBank/DDBJ whole genome shotgun (WGS) entry which is preliminary data.</text>
</comment>
<proteinExistence type="predicted"/>
<evidence type="ECO:0000313" key="2">
    <source>
        <dbReference type="Proteomes" id="UP001482620"/>
    </source>
</evidence>
<reference evidence="1 2" key="1">
    <citation type="submission" date="2021-06" db="EMBL/GenBank/DDBJ databases">
        <authorList>
            <person name="Palmer J.M."/>
        </authorList>
    </citation>
    <scope>NUCLEOTIDE SEQUENCE [LARGE SCALE GENOMIC DNA]</scope>
    <source>
        <strain evidence="2">if_2019</strain>
        <tissue evidence="1">Muscle</tissue>
    </source>
</reference>
<name>A0ABV0UZF0_9TELE</name>